<organism evidence="3 4">
    <name type="scientific">Candidatus Woesebacteria bacterium GW2011_GWA2_44_33</name>
    <dbReference type="NCBI Taxonomy" id="1618564"/>
    <lineage>
        <taxon>Bacteria</taxon>
        <taxon>Candidatus Woeseibacteriota</taxon>
    </lineage>
</organism>
<reference evidence="3 4" key="1">
    <citation type="journal article" date="2015" name="Nature">
        <title>rRNA introns, odd ribosomes, and small enigmatic genomes across a large radiation of phyla.</title>
        <authorList>
            <person name="Brown C.T."/>
            <person name="Hug L.A."/>
            <person name="Thomas B.C."/>
            <person name="Sharon I."/>
            <person name="Castelle C.J."/>
            <person name="Singh A."/>
            <person name="Wilkins M.J."/>
            <person name="Williams K.H."/>
            <person name="Banfield J.F."/>
        </authorList>
    </citation>
    <scope>NUCLEOTIDE SEQUENCE [LARGE SCALE GENOMIC DNA]</scope>
</reference>
<evidence type="ECO:0000259" key="2">
    <source>
        <dbReference type="Pfam" id="PF01370"/>
    </source>
</evidence>
<protein>
    <recommendedName>
        <fullName evidence="2">NAD-dependent epimerase/dehydratase domain-containing protein</fullName>
    </recommendedName>
</protein>
<dbReference type="InterPro" id="IPR001509">
    <property type="entry name" value="Epimerase_deHydtase"/>
</dbReference>
<name>A0A0G1J3T9_9BACT</name>
<dbReference type="Gene3D" id="3.90.25.10">
    <property type="entry name" value="UDP-galactose 4-epimerase, domain 1"/>
    <property type="match status" value="1"/>
</dbReference>
<dbReference type="Pfam" id="PF01370">
    <property type="entry name" value="Epimerase"/>
    <property type="match status" value="1"/>
</dbReference>
<evidence type="ECO:0000256" key="1">
    <source>
        <dbReference type="ARBA" id="ARBA00007637"/>
    </source>
</evidence>
<evidence type="ECO:0000313" key="3">
    <source>
        <dbReference type="EMBL" id="KKT65970.1"/>
    </source>
</evidence>
<dbReference type="Proteomes" id="UP000034826">
    <property type="component" value="Unassembled WGS sequence"/>
</dbReference>
<dbReference type="AlphaFoldDB" id="A0A0G1J3T9"/>
<dbReference type="PATRIC" id="fig|1618564.3.peg.752"/>
<gene>
    <name evidence="3" type="ORF">UW60_C0031G0001</name>
</gene>
<sequence length="306" mass="34430">MRKVIVTGGAGFIGSHVCDLLIKKGFSVVIFDDLSTGRKENINKKATFIKVDITDARKVINLVSKIKPACIFHLAAWPRIGRSIEDPIGTHKVNVIGTLSMLEAANRGHVPRFIYSSSSSVYGKQRVFKMKEEMEPNPISHYALQKLLSEKYCTFYAQNFGMEIVSLRYFNVYGKRQPDRGVYALVLGKFIKQMEEGRRLTVYGDGKQTRDFTFVGDVARANLLSMMAKIPRGKNIIINIGSSKETSVNQIVNLLKGVPEYIVPNPRSEYEERRKGSDIQLAKKILGWRPAIMVEEGLNMLLGKKP</sequence>
<dbReference type="Gene3D" id="3.40.50.720">
    <property type="entry name" value="NAD(P)-binding Rossmann-like Domain"/>
    <property type="match status" value="1"/>
</dbReference>
<dbReference type="InterPro" id="IPR036291">
    <property type="entry name" value="NAD(P)-bd_dom_sf"/>
</dbReference>
<evidence type="ECO:0000313" key="4">
    <source>
        <dbReference type="Proteomes" id="UP000034826"/>
    </source>
</evidence>
<feature type="domain" description="NAD-dependent epimerase/dehydratase" evidence="2">
    <location>
        <begin position="4"/>
        <end position="241"/>
    </location>
</feature>
<dbReference type="EMBL" id="LCIY01000031">
    <property type="protein sequence ID" value="KKT65970.1"/>
    <property type="molecule type" value="Genomic_DNA"/>
</dbReference>
<accession>A0A0G1J3T9</accession>
<comment type="similarity">
    <text evidence="1">Belongs to the NAD(P)-dependent epimerase/dehydratase family.</text>
</comment>
<dbReference type="PANTHER" id="PTHR43000">
    <property type="entry name" value="DTDP-D-GLUCOSE 4,6-DEHYDRATASE-RELATED"/>
    <property type="match status" value="1"/>
</dbReference>
<comment type="caution">
    <text evidence="3">The sequence shown here is derived from an EMBL/GenBank/DDBJ whole genome shotgun (WGS) entry which is preliminary data.</text>
</comment>
<dbReference type="SUPFAM" id="SSF51735">
    <property type="entry name" value="NAD(P)-binding Rossmann-fold domains"/>
    <property type="match status" value="1"/>
</dbReference>
<proteinExistence type="inferred from homology"/>